<organism evidence="2 3">
    <name type="scientific">Allomeiothermus silvanus (strain ATCC 700542 / DSM 9946 / NBRC 106475 / NCIMB 13440 / VI-R2)</name>
    <name type="common">Thermus silvanus</name>
    <dbReference type="NCBI Taxonomy" id="526227"/>
    <lineage>
        <taxon>Bacteria</taxon>
        <taxon>Thermotogati</taxon>
        <taxon>Deinococcota</taxon>
        <taxon>Deinococci</taxon>
        <taxon>Thermales</taxon>
        <taxon>Thermaceae</taxon>
        <taxon>Allomeiothermus</taxon>
    </lineage>
</organism>
<evidence type="ECO:0000313" key="2">
    <source>
        <dbReference type="EMBL" id="ADH62186.1"/>
    </source>
</evidence>
<name>D7BHE8_ALLS1</name>
<feature type="signal peptide" evidence="1">
    <location>
        <begin position="1"/>
        <end position="27"/>
    </location>
</feature>
<accession>D7BHE8</accession>
<dbReference type="InterPro" id="IPR033786">
    <property type="entry name" value="TTHB210-like"/>
</dbReference>
<evidence type="ECO:0000256" key="1">
    <source>
        <dbReference type="SAM" id="SignalP"/>
    </source>
</evidence>
<reference evidence="2 3" key="1">
    <citation type="journal article" date="2010" name="Stand. Genomic Sci.">
        <title>Complete genome sequence of Meiothermus silvanus type strain (VI-R2).</title>
        <authorList>
            <person name="Sikorski J."/>
            <person name="Tindall B.J."/>
            <person name="Lowry S."/>
            <person name="Lucas S."/>
            <person name="Nolan M."/>
            <person name="Copeland A."/>
            <person name="Glavina Del Rio T."/>
            <person name="Tice H."/>
            <person name="Cheng J.F."/>
            <person name="Han C."/>
            <person name="Pitluck S."/>
            <person name="Liolios K."/>
            <person name="Ivanova N."/>
            <person name="Mavromatis K."/>
            <person name="Mikhailova N."/>
            <person name="Pati A."/>
            <person name="Goodwin L."/>
            <person name="Chen A."/>
            <person name="Palaniappan K."/>
            <person name="Land M."/>
            <person name="Hauser L."/>
            <person name="Chang Y.J."/>
            <person name="Jeffries C.D."/>
            <person name="Rohde M."/>
            <person name="Goker M."/>
            <person name="Woyke T."/>
            <person name="Bristow J."/>
            <person name="Eisen J.A."/>
            <person name="Markowitz V."/>
            <person name="Hugenholtz P."/>
            <person name="Kyrpides N.C."/>
            <person name="Klenk H.P."/>
            <person name="Lapidus A."/>
        </authorList>
    </citation>
    <scope>NUCLEOTIDE SEQUENCE [LARGE SCALE GENOMIC DNA]</scope>
    <source>
        <strain evidence="3">ATCC 700542 / DSM 9946 / VI-R2</strain>
    </source>
</reference>
<keyword evidence="3" id="KW-1185">Reference proteome</keyword>
<dbReference type="STRING" id="526227.Mesil_0242"/>
<gene>
    <name evidence="2" type="ordered locus">Mesil_0242</name>
</gene>
<dbReference type="EMBL" id="CP002042">
    <property type="protein sequence ID" value="ADH62186.1"/>
    <property type="molecule type" value="Genomic_DNA"/>
</dbReference>
<proteinExistence type="predicted"/>
<dbReference type="Proteomes" id="UP000001916">
    <property type="component" value="Chromosome"/>
</dbReference>
<feature type="chain" id="PRO_5003093016" evidence="1">
    <location>
        <begin position="28"/>
        <end position="274"/>
    </location>
</feature>
<keyword evidence="1" id="KW-0732">Signal</keyword>
<dbReference type="HOGENOM" id="CLU_070317_0_0_0"/>
<protein>
    <submittedName>
        <fullName evidence="2">Uncharacterized protein</fullName>
    </submittedName>
</protein>
<dbReference type="AlphaFoldDB" id="D7BHE8"/>
<dbReference type="KEGG" id="msv:Mesil_0242"/>
<evidence type="ECO:0000313" key="3">
    <source>
        <dbReference type="Proteomes" id="UP000001916"/>
    </source>
</evidence>
<dbReference type="eggNOG" id="COG1917">
    <property type="taxonomic scope" value="Bacteria"/>
</dbReference>
<dbReference type="OrthoDB" id="2867208at2"/>
<dbReference type="RefSeq" id="WP_013156793.1">
    <property type="nucleotide sequence ID" value="NC_014212.1"/>
</dbReference>
<dbReference type="CDD" id="cd11669">
    <property type="entry name" value="TTHB210-like"/>
    <property type="match status" value="1"/>
</dbReference>
<sequence>MNKAIWTGITVAALGLGAVSWTAQVMAQGQGQTVMGQTKTLFGGQVSSWAKLDAKGQVLEAGITVPMSVVEKAPLPGPNDKPQAEGGPGFGPEAILEFPAAVKKTTFLDHVQVWWEGFGHPPERYLTPHFDFHFFGVSAAEVAKIDCKDLTPPALELTPKGYAPAVPPGANAAEFCVPLMGFHGVPMSEFSAPGQLKPGLFDHVLIAGFYKGQYTFTEPMITREFLLKKQNLDLEVSRPAKTGRKTLYPTRFKLTYDAKANAYYLAYSNFQAGE</sequence>